<comment type="caution">
    <text evidence="1">The sequence shown here is derived from an EMBL/GenBank/DDBJ whole genome shotgun (WGS) entry which is preliminary data.</text>
</comment>
<dbReference type="EMBL" id="DTHJ01000110">
    <property type="protein sequence ID" value="HHS63007.1"/>
    <property type="molecule type" value="Genomic_DNA"/>
</dbReference>
<name>A0A7C6EJD4_UNCW3</name>
<gene>
    <name evidence="1" type="ORF">ENV70_05280</name>
</gene>
<proteinExistence type="predicted"/>
<organism evidence="1">
    <name type="scientific">candidate division WOR-3 bacterium</name>
    <dbReference type="NCBI Taxonomy" id="2052148"/>
    <lineage>
        <taxon>Bacteria</taxon>
        <taxon>Bacteria division WOR-3</taxon>
    </lineage>
</organism>
<evidence type="ECO:0000313" key="1">
    <source>
        <dbReference type="EMBL" id="HHS63007.1"/>
    </source>
</evidence>
<accession>A0A7C6EJD4</accession>
<dbReference type="PROSITE" id="PS51257">
    <property type="entry name" value="PROKAR_LIPOPROTEIN"/>
    <property type="match status" value="1"/>
</dbReference>
<dbReference type="AlphaFoldDB" id="A0A7C6EJD4"/>
<reference evidence="1" key="1">
    <citation type="journal article" date="2020" name="mSystems">
        <title>Genome- and Community-Level Interaction Insights into Carbon Utilization and Element Cycling Functions of Hydrothermarchaeota in Hydrothermal Sediment.</title>
        <authorList>
            <person name="Zhou Z."/>
            <person name="Liu Y."/>
            <person name="Xu W."/>
            <person name="Pan J."/>
            <person name="Luo Z.H."/>
            <person name="Li M."/>
        </authorList>
    </citation>
    <scope>NUCLEOTIDE SEQUENCE [LARGE SCALE GENOMIC DNA]</scope>
    <source>
        <strain evidence="1">SpSt-783</strain>
    </source>
</reference>
<sequence>MKKLFGFLVVFLIIGCDTGMEVNLQCWVKHTAEVVNVETSILGEKSQVFVNLIWGWTLQRPQIDAVIVERSNDSTNFVALDTIPIDTVMYFNDADSALRPNTKVYYRLNSLYGKAIDHIIDISVEIPSVQHFHQPDTEFISIINDTLCISFTRLSGFDTTDIAIYKGAPKSIDSLINYLTNPLYDTTIADTILYISRADSLFPIDTVPYTIKISSSKMANLDYITDTSIGFRAFIREQK</sequence>
<protein>
    <submittedName>
        <fullName evidence="1">Uncharacterized protein</fullName>
    </submittedName>
</protein>